<dbReference type="Proteomes" id="UP001220456">
    <property type="component" value="Unassembled WGS sequence"/>
</dbReference>
<dbReference type="Gene3D" id="2.10.109.10">
    <property type="entry name" value="Umud Fragment, subunit A"/>
    <property type="match status" value="1"/>
</dbReference>
<dbReference type="InterPro" id="IPR036286">
    <property type="entry name" value="LexA/Signal_pep-like_sf"/>
</dbReference>
<keyword evidence="3 7" id="KW-0378">Hydrolase</keyword>
<evidence type="ECO:0000256" key="4">
    <source>
        <dbReference type="ARBA" id="ARBA00022813"/>
    </source>
</evidence>
<protein>
    <submittedName>
        <fullName evidence="9">Translesion error-prone DNA polymerase V autoproteolytic subunit</fullName>
        <ecNumber evidence="9">2.7.7.7</ecNumber>
    </submittedName>
</protein>
<dbReference type="InterPro" id="IPR015927">
    <property type="entry name" value="Peptidase_S24_S26A/B/C"/>
</dbReference>
<sequence length="143" mass="15267">MTIVVDVREVRAIPPVVTVLSSPVSIPAGFPSPAQDYYDKGIDLNAHLIKDVTSTFIVRVSGDSMSGAGISDGDELVVDRSLTPLDGSVVVAVLDGELTIKRLRITRRGVVLAAENPSFPDIVVPELGDLSIWGVVTRCLHYV</sequence>
<gene>
    <name evidence="9" type="primary">umuD</name>
    <name evidence="9" type="ORF">P4U43_06205</name>
</gene>
<keyword evidence="6" id="KW-0742">SOS response</keyword>
<evidence type="ECO:0000256" key="7">
    <source>
        <dbReference type="RuleBase" id="RU003991"/>
    </source>
</evidence>
<accession>A0ABT6CU22</accession>
<name>A0ABT6CU22_9MICC</name>
<keyword evidence="10" id="KW-1185">Reference proteome</keyword>
<dbReference type="EMBL" id="JAROKN010000010">
    <property type="protein sequence ID" value="MDF9277385.1"/>
    <property type="molecule type" value="Genomic_DNA"/>
</dbReference>
<dbReference type="InterPro" id="IPR006197">
    <property type="entry name" value="Peptidase_S24_LexA"/>
</dbReference>
<dbReference type="Pfam" id="PF00717">
    <property type="entry name" value="Peptidase_S24"/>
    <property type="match status" value="1"/>
</dbReference>
<dbReference type="RefSeq" id="WP_277358007.1">
    <property type="nucleotide sequence ID" value="NZ_JAROKN010000010.1"/>
</dbReference>
<dbReference type="EC" id="2.7.7.7" evidence="9"/>
<dbReference type="InterPro" id="IPR050077">
    <property type="entry name" value="LexA_repressor"/>
</dbReference>
<keyword evidence="2" id="KW-0227">DNA damage</keyword>
<evidence type="ECO:0000313" key="10">
    <source>
        <dbReference type="Proteomes" id="UP001220456"/>
    </source>
</evidence>
<proteinExistence type="inferred from homology"/>
<keyword evidence="4 7" id="KW-0068">Autocatalytic cleavage</keyword>
<dbReference type="SUPFAM" id="SSF51306">
    <property type="entry name" value="LexA/Signal peptidase"/>
    <property type="match status" value="1"/>
</dbReference>
<keyword evidence="9" id="KW-0808">Transferase</keyword>
<feature type="domain" description="Peptidase S24/S26A/S26B/S26C" evidence="8">
    <location>
        <begin position="25"/>
        <end position="136"/>
    </location>
</feature>
<comment type="caution">
    <text evidence="9">The sequence shown here is derived from an EMBL/GenBank/DDBJ whole genome shotgun (WGS) entry which is preliminary data.</text>
</comment>
<evidence type="ECO:0000256" key="6">
    <source>
        <dbReference type="ARBA" id="ARBA00023236"/>
    </source>
</evidence>
<keyword evidence="5" id="KW-0234">DNA repair</keyword>
<keyword evidence="9" id="KW-0548">Nucleotidyltransferase</keyword>
<evidence type="ECO:0000259" key="8">
    <source>
        <dbReference type="Pfam" id="PF00717"/>
    </source>
</evidence>
<dbReference type="CDD" id="cd06529">
    <property type="entry name" value="S24_LexA-like"/>
    <property type="match status" value="1"/>
</dbReference>
<evidence type="ECO:0000256" key="5">
    <source>
        <dbReference type="ARBA" id="ARBA00023204"/>
    </source>
</evidence>
<evidence type="ECO:0000256" key="3">
    <source>
        <dbReference type="ARBA" id="ARBA00022801"/>
    </source>
</evidence>
<dbReference type="PRINTS" id="PR00726">
    <property type="entry name" value="LEXASERPTASE"/>
</dbReference>
<dbReference type="NCBIfam" id="NF007621">
    <property type="entry name" value="PRK10276.1"/>
    <property type="match status" value="1"/>
</dbReference>
<comment type="similarity">
    <text evidence="1 7">Belongs to the peptidase S24 family.</text>
</comment>
<dbReference type="PANTHER" id="PTHR33516:SF2">
    <property type="entry name" value="LEXA REPRESSOR-RELATED"/>
    <property type="match status" value="1"/>
</dbReference>
<evidence type="ECO:0000313" key="9">
    <source>
        <dbReference type="EMBL" id="MDF9277385.1"/>
    </source>
</evidence>
<dbReference type="GO" id="GO:0003887">
    <property type="term" value="F:DNA-directed DNA polymerase activity"/>
    <property type="evidence" value="ECO:0007669"/>
    <property type="project" value="UniProtKB-EC"/>
</dbReference>
<reference evidence="9 10" key="1">
    <citation type="journal article" date="2023" name="Int. J. Syst. Evol. Microbiol.">
        <title>Arthrobacter vasquezii sp. nov., isolated from a soil sample from Union Glacier, Antarctica.</title>
        <authorList>
            <person name="Valenzuela-Ibaceta F."/>
            <person name="Carrasco V."/>
            <person name="Lagos-Moraga S."/>
            <person name="Dietz-Vargas C."/>
            <person name="Navarro C.A."/>
            <person name="Perez-Donoso J.M."/>
        </authorList>
    </citation>
    <scope>NUCLEOTIDE SEQUENCE [LARGE SCALE GENOMIC DNA]</scope>
    <source>
        <strain evidence="9 10">EH-1B-1</strain>
    </source>
</reference>
<dbReference type="InterPro" id="IPR039418">
    <property type="entry name" value="LexA-like"/>
</dbReference>
<evidence type="ECO:0000256" key="1">
    <source>
        <dbReference type="ARBA" id="ARBA00007484"/>
    </source>
</evidence>
<dbReference type="PANTHER" id="PTHR33516">
    <property type="entry name" value="LEXA REPRESSOR"/>
    <property type="match status" value="1"/>
</dbReference>
<evidence type="ECO:0000256" key="2">
    <source>
        <dbReference type="ARBA" id="ARBA00022763"/>
    </source>
</evidence>
<organism evidence="9 10">
    <name type="scientific">Arthrobacter vasquezii</name>
    <dbReference type="NCBI Taxonomy" id="2977629"/>
    <lineage>
        <taxon>Bacteria</taxon>
        <taxon>Bacillati</taxon>
        <taxon>Actinomycetota</taxon>
        <taxon>Actinomycetes</taxon>
        <taxon>Micrococcales</taxon>
        <taxon>Micrococcaceae</taxon>
        <taxon>Arthrobacter</taxon>
    </lineage>
</organism>